<accession>A0AAD9U967</accession>
<dbReference type="InterPro" id="IPR055298">
    <property type="entry name" value="AtLOH3-like"/>
</dbReference>
<comment type="caution">
    <text evidence="1">The sequence shown here is derived from an EMBL/GenBank/DDBJ whole genome shotgun (WGS) entry which is preliminary data.</text>
</comment>
<feature type="non-terminal residue" evidence="1">
    <location>
        <position position="54"/>
    </location>
</feature>
<feature type="non-terminal residue" evidence="1">
    <location>
        <position position="1"/>
    </location>
</feature>
<organism evidence="1 2">
    <name type="scientific">Dipteronia dyeriana</name>
    <dbReference type="NCBI Taxonomy" id="168575"/>
    <lineage>
        <taxon>Eukaryota</taxon>
        <taxon>Viridiplantae</taxon>
        <taxon>Streptophyta</taxon>
        <taxon>Embryophyta</taxon>
        <taxon>Tracheophyta</taxon>
        <taxon>Spermatophyta</taxon>
        <taxon>Magnoliopsida</taxon>
        <taxon>eudicotyledons</taxon>
        <taxon>Gunneridae</taxon>
        <taxon>Pentapetalae</taxon>
        <taxon>rosids</taxon>
        <taxon>malvids</taxon>
        <taxon>Sapindales</taxon>
        <taxon>Sapindaceae</taxon>
        <taxon>Hippocastanoideae</taxon>
        <taxon>Acereae</taxon>
        <taxon>Dipteronia</taxon>
    </lineage>
</organism>
<protein>
    <submittedName>
        <fullName evidence="1">Uncharacterized protein</fullName>
    </submittedName>
</protein>
<proteinExistence type="predicted"/>
<dbReference type="AlphaFoldDB" id="A0AAD9U967"/>
<evidence type="ECO:0000313" key="1">
    <source>
        <dbReference type="EMBL" id="KAK2649926.1"/>
    </source>
</evidence>
<dbReference type="PANTHER" id="PTHR11697">
    <property type="entry name" value="GENERAL TRANSCRIPTION FACTOR 2-RELATED ZINC FINGER PROTEIN"/>
    <property type="match status" value="1"/>
</dbReference>
<evidence type="ECO:0000313" key="2">
    <source>
        <dbReference type="Proteomes" id="UP001280121"/>
    </source>
</evidence>
<sequence>LTSIVNIVSASCKRNDEFKHVQVAEIAHFIAIDELKRGTGLHQISTLQRASDTY</sequence>
<dbReference type="Proteomes" id="UP001280121">
    <property type="component" value="Unassembled WGS sequence"/>
</dbReference>
<reference evidence="1" key="1">
    <citation type="journal article" date="2023" name="Plant J.">
        <title>Genome sequences and population genomics provide insights into the demographic history, inbreeding, and mutation load of two 'living fossil' tree species of Dipteronia.</title>
        <authorList>
            <person name="Feng Y."/>
            <person name="Comes H.P."/>
            <person name="Chen J."/>
            <person name="Zhu S."/>
            <person name="Lu R."/>
            <person name="Zhang X."/>
            <person name="Li P."/>
            <person name="Qiu J."/>
            <person name="Olsen K.M."/>
            <person name="Qiu Y."/>
        </authorList>
    </citation>
    <scope>NUCLEOTIDE SEQUENCE</scope>
    <source>
        <strain evidence="1">KIB01</strain>
    </source>
</reference>
<name>A0AAD9U967_9ROSI</name>
<keyword evidence="2" id="KW-1185">Reference proteome</keyword>
<dbReference type="PANTHER" id="PTHR11697:SF231">
    <property type="entry name" value="TTF-TYPE DOMAIN-CONTAINING PROTEIN"/>
    <property type="match status" value="1"/>
</dbReference>
<dbReference type="EMBL" id="JANJYI010000005">
    <property type="protein sequence ID" value="KAK2649926.1"/>
    <property type="molecule type" value="Genomic_DNA"/>
</dbReference>
<gene>
    <name evidence="1" type="ORF">Ddye_017415</name>
</gene>